<feature type="non-terminal residue" evidence="1">
    <location>
        <position position="1"/>
    </location>
</feature>
<dbReference type="AlphaFoldDB" id="A0A2N0Q4W4"/>
<evidence type="ECO:0000313" key="2">
    <source>
        <dbReference type="Proteomes" id="UP000232722"/>
    </source>
</evidence>
<protein>
    <submittedName>
        <fullName evidence="1">Uncharacterized protein</fullName>
    </submittedName>
</protein>
<proteinExistence type="predicted"/>
<dbReference type="EMBL" id="LLXJ01000151">
    <property type="protein sequence ID" value="PKC14130.1"/>
    <property type="molecule type" value="Genomic_DNA"/>
</dbReference>
<sequence length="53" mass="6351">LVGKPCSELYRQKKSLPIELLDLEIFIFKVEAFWKALDLVYMNNKKRACRLDY</sequence>
<accession>A0A2N0Q4W4</accession>
<comment type="caution">
    <text evidence="1">The sequence shown here is derived from an EMBL/GenBank/DDBJ whole genome shotgun (WGS) entry which is preliminary data.</text>
</comment>
<dbReference type="Proteomes" id="UP000232722">
    <property type="component" value="Unassembled WGS sequence"/>
</dbReference>
<reference evidence="1 2" key="1">
    <citation type="submission" date="2016-04" db="EMBL/GenBank/DDBJ databases">
        <title>Genome analyses suggest a sexual origin of heterokaryosis in a supposedly ancient asexual fungus.</title>
        <authorList>
            <person name="Ropars J."/>
            <person name="Sedzielewska K."/>
            <person name="Noel J."/>
            <person name="Charron P."/>
            <person name="Farinelli L."/>
            <person name="Marton T."/>
            <person name="Kruger M."/>
            <person name="Pelin A."/>
            <person name="Brachmann A."/>
            <person name="Corradi N."/>
        </authorList>
    </citation>
    <scope>NUCLEOTIDE SEQUENCE [LARGE SCALE GENOMIC DNA]</scope>
    <source>
        <strain evidence="1 2">A5</strain>
    </source>
</reference>
<gene>
    <name evidence="1" type="ORF">RhiirA5_409794</name>
</gene>
<evidence type="ECO:0000313" key="1">
    <source>
        <dbReference type="EMBL" id="PKC14130.1"/>
    </source>
</evidence>
<name>A0A2N0Q4W4_9GLOM</name>
<reference evidence="1 2" key="2">
    <citation type="submission" date="2017-09" db="EMBL/GenBank/DDBJ databases">
        <title>Extensive intraspecific genome diversity in a model arbuscular mycorrhizal fungus.</title>
        <authorList>
            <person name="Chen E.C."/>
            <person name="Morin E."/>
            <person name="Beaudet D."/>
            <person name="Noel J."/>
            <person name="Ndikumana S."/>
            <person name="Charron P."/>
            <person name="St-Onge C."/>
            <person name="Giorgi J."/>
            <person name="Grigoriev I.V."/>
            <person name="Roux C."/>
            <person name="Martin F.M."/>
            <person name="Corradi N."/>
        </authorList>
    </citation>
    <scope>NUCLEOTIDE SEQUENCE [LARGE SCALE GENOMIC DNA]</scope>
    <source>
        <strain evidence="1 2">A5</strain>
    </source>
</reference>
<organism evidence="1 2">
    <name type="scientific">Rhizophagus irregularis</name>
    <dbReference type="NCBI Taxonomy" id="588596"/>
    <lineage>
        <taxon>Eukaryota</taxon>
        <taxon>Fungi</taxon>
        <taxon>Fungi incertae sedis</taxon>
        <taxon>Mucoromycota</taxon>
        <taxon>Glomeromycotina</taxon>
        <taxon>Glomeromycetes</taxon>
        <taxon>Glomerales</taxon>
        <taxon>Glomeraceae</taxon>
        <taxon>Rhizophagus</taxon>
    </lineage>
</organism>